<keyword evidence="6" id="KW-0663">Pyridoxal phosphate</keyword>
<evidence type="ECO:0000256" key="7">
    <source>
        <dbReference type="ARBA" id="ARBA00023141"/>
    </source>
</evidence>
<reference evidence="11 12" key="1">
    <citation type="submission" date="2016-02" db="EMBL/GenBank/DDBJ databases">
        <title>Genome analysis of coral dinoflagellate symbionts highlights evolutionary adaptations to a symbiotic lifestyle.</title>
        <authorList>
            <person name="Aranda M."/>
            <person name="Li Y."/>
            <person name="Liew Y.J."/>
            <person name="Baumgarten S."/>
            <person name="Simakov O."/>
            <person name="Wilson M."/>
            <person name="Piel J."/>
            <person name="Ashoor H."/>
            <person name="Bougouffa S."/>
            <person name="Bajic V.B."/>
            <person name="Ryu T."/>
            <person name="Ravasi T."/>
            <person name="Bayer T."/>
            <person name="Micklem G."/>
            <person name="Kim H."/>
            <person name="Bhak J."/>
            <person name="Lajeunesse T.C."/>
            <person name="Voolstra C.R."/>
        </authorList>
    </citation>
    <scope>NUCLEOTIDE SEQUENCE [LARGE SCALE GENOMIC DNA]</scope>
    <source>
        <strain evidence="11 12">CCMP2467</strain>
    </source>
</reference>
<dbReference type="PANTHER" id="PTHR48077:SF3">
    <property type="entry name" value="TRYPTOPHAN SYNTHASE"/>
    <property type="match status" value="1"/>
</dbReference>
<evidence type="ECO:0000313" key="11">
    <source>
        <dbReference type="EMBL" id="OLP82876.1"/>
    </source>
</evidence>
<keyword evidence="8" id="KW-0456">Lyase</keyword>
<proteinExistence type="predicted"/>
<evidence type="ECO:0000256" key="2">
    <source>
        <dbReference type="ARBA" id="ARBA00004733"/>
    </source>
</evidence>
<dbReference type="SUPFAM" id="SSF53686">
    <property type="entry name" value="Tryptophan synthase beta subunit-like PLP-dependent enzymes"/>
    <property type="match status" value="1"/>
</dbReference>
<comment type="caution">
    <text evidence="11">The sequence shown here is derived from an EMBL/GenBank/DDBJ whole genome shotgun (WGS) entry which is preliminary data.</text>
</comment>
<keyword evidence="4" id="KW-0028">Amino-acid biosynthesis</keyword>
<dbReference type="GO" id="GO:0004834">
    <property type="term" value="F:tryptophan synthase activity"/>
    <property type="evidence" value="ECO:0007669"/>
    <property type="project" value="UniProtKB-EC"/>
</dbReference>
<evidence type="ECO:0000313" key="12">
    <source>
        <dbReference type="Proteomes" id="UP000186817"/>
    </source>
</evidence>
<comment type="pathway">
    <text evidence="2">Amino-acid biosynthesis; L-tryptophan biosynthesis; L-tryptophan from chorismate: step 5/5.</text>
</comment>
<organism evidence="11 12">
    <name type="scientific">Symbiodinium microadriaticum</name>
    <name type="common">Dinoflagellate</name>
    <name type="synonym">Zooxanthella microadriatica</name>
    <dbReference type="NCBI Taxonomy" id="2951"/>
    <lineage>
        <taxon>Eukaryota</taxon>
        <taxon>Sar</taxon>
        <taxon>Alveolata</taxon>
        <taxon>Dinophyceae</taxon>
        <taxon>Suessiales</taxon>
        <taxon>Symbiodiniaceae</taxon>
        <taxon>Symbiodinium</taxon>
    </lineage>
</organism>
<protein>
    <recommendedName>
        <fullName evidence="3">tryptophan synthase</fullName>
        <ecNumber evidence="3">4.2.1.20</ecNumber>
    </recommendedName>
</protein>
<dbReference type="InterPro" id="IPR036052">
    <property type="entry name" value="TrpB-like_PALP_sf"/>
</dbReference>
<dbReference type="OrthoDB" id="1716816at2759"/>
<evidence type="ECO:0000256" key="8">
    <source>
        <dbReference type="ARBA" id="ARBA00023239"/>
    </source>
</evidence>
<evidence type="ECO:0000256" key="4">
    <source>
        <dbReference type="ARBA" id="ARBA00022605"/>
    </source>
</evidence>
<dbReference type="PANTHER" id="PTHR48077">
    <property type="entry name" value="TRYPTOPHAN SYNTHASE-RELATED"/>
    <property type="match status" value="1"/>
</dbReference>
<dbReference type="AlphaFoldDB" id="A0A1Q9CIZ3"/>
<comment type="cofactor">
    <cofactor evidence="1">
        <name>pyridoxal 5'-phosphate</name>
        <dbReference type="ChEBI" id="CHEBI:597326"/>
    </cofactor>
</comment>
<dbReference type="InterPro" id="IPR023026">
    <property type="entry name" value="Trp_synth_beta/beta-like"/>
</dbReference>
<evidence type="ECO:0000256" key="6">
    <source>
        <dbReference type="ARBA" id="ARBA00022898"/>
    </source>
</evidence>
<evidence type="ECO:0000256" key="3">
    <source>
        <dbReference type="ARBA" id="ARBA00012043"/>
    </source>
</evidence>
<dbReference type="GO" id="GO:0005737">
    <property type="term" value="C:cytoplasm"/>
    <property type="evidence" value="ECO:0007669"/>
    <property type="project" value="TreeGrafter"/>
</dbReference>
<gene>
    <name evidence="11" type="primary">trpB</name>
    <name evidence="11" type="ORF">AK812_SmicGene36430</name>
</gene>
<dbReference type="Gene3D" id="3.40.50.1100">
    <property type="match status" value="3"/>
</dbReference>
<keyword evidence="12" id="KW-1185">Reference proteome</keyword>
<evidence type="ECO:0000256" key="5">
    <source>
        <dbReference type="ARBA" id="ARBA00022822"/>
    </source>
</evidence>
<dbReference type="Pfam" id="PF00291">
    <property type="entry name" value="PALP"/>
    <property type="match status" value="1"/>
</dbReference>
<sequence length="384" mass="42248">MRELGATVVPVKSGSRTLKDAVNEALRDWVTNIRTTHYIIGSAVGPHPFPDIVRDLQSVIGNEARAQMLSYQDLVVACVGGGSNAIGMFTAFLEDKQVRIVGVEAGGEHGPWLPAFSTVPGRICFSPQTAAVKEKEGEKAARFSQGRVEYVFATDTQEGAVVEVTQRSQRKLPATCGAVAPTSSKYSLAYDHRFVVANTDKDVASISSAPELMRQLCLLDSPVHFRVVAHDLEGAMRAQPQAQLMDDTYLRKEGIVPALEPSHALHQTMERRGVRRSIAKTKQTYKTTTADKGILESCFQATCLVDKSSSYSVKLGVQEMSIEKLKALHNYLVKDKSNNAIKLKNVHTFLPVYDKLNEVVQRANSSMEKLLSFVQSDLVEVVRR</sequence>
<comment type="catalytic activity">
    <reaction evidence="9">
        <text>(1S,2R)-1-C-(indol-3-yl)glycerol 3-phosphate + L-serine = D-glyceraldehyde 3-phosphate + L-tryptophan + H2O</text>
        <dbReference type="Rhea" id="RHEA:10532"/>
        <dbReference type="ChEBI" id="CHEBI:15377"/>
        <dbReference type="ChEBI" id="CHEBI:33384"/>
        <dbReference type="ChEBI" id="CHEBI:57912"/>
        <dbReference type="ChEBI" id="CHEBI:58866"/>
        <dbReference type="ChEBI" id="CHEBI:59776"/>
        <dbReference type="EC" id="4.2.1.20"/>
    </reaction>
</comment>
<keyword evidence="7" id="KW-0057">Aromatic amino acid biosynthesis</keyword>
<dbReference type="EC" id="4.2.1.20" evidence="3"/>
<evidence type="ECO:0000259" key="10">
    <source>
        <dbReference type="Pfam" id="PF00291"/>
    </source>
</evidence>
<evidence type="ECO:0000256" key="1">
    <source>
        <dbReference type="ARBA" id="ARBA00001933"/>
    </source>
</evidence>
<keyword evidence="5" id="KW-0822">Tryptophan biosynthesis</keyword>
<feature type="domain" description="Tryptophan synthase beta chain-like PALP" evidence="10">
    <location>
        <begin position="1"/>
        <end position="107"/>
    </location>
</feature>
<dbReference type="InterPro" id="IPR001926">
    <property type="entry name" value="TrpB-like_PALP"/>
</dbReference>
<evidence type="ECO:0000256" key="9">
    <source>
        <dbReference type="ARBA" id="ARBA00049047"/>
    </source>
</evidence>
<dbReference type="Proteomes" id="UP000186817">
    <property type="component" value="Unassembled WGS sequence"/>
</dbReference>
<dbReference type="EMBL" id="LSRX01001159">
    <property type="protein sequence ID" value="OLP82876.1"/>
    <property type="molecule type" value="Genomic_DNA"/>
</dbReference>
<name>A0A1Q9CIZ3_SYMMI</name>
<accession>A0A1Q9CIZ3</accession>